<keyword evidence="3" id="KW-1185">Reference proteome</keyword>
<reference evidence="2" key="1">
    <citation type="submission" date="2025-08" db="UniProtKB">
        <authorList>
            <consortium name="Ensembl"/>
        </authorList>
    </citation>
    <scope>IDENTIFICATION</scope>
</reference>
<dbReference type="OMA" id="HVMFFPD"/>
<reference evidence="2" key="2">
    <citation type="submission" date="2025-09" db="UniProtKB">
        <authorList>
            <consortium name="Ensembl"/>
        </authorList>
    </citation>
    <scope>IDENTIFICATION</scope>
</reference>
<dbReference type="Gene3D" id="3.30.70.1820">
    <property type="entry name" value="L1 transposable element, RRM domain"/>
    <property type="match status" value="1"/>
</dbReference>
<name>A0A3Q0T2G0_AMPCI</name>
<dbReference type="Proteomes" id="UP000261340">
    <property type="component" value="Unplaced"/>
</dbReference>
<protein>
    <recommendedName>
        <fullName evidence="4">L1 transposable element RRM domain-containing protein</fullName>
    </recommendedName>
</protein>
<dbReference type="Ensembl" id="ENSACIT00000031040.1">
    <property type="protein sequence ID" value="ENSACIP00000030248.1"/>
    <property type="gene ID" value="ENSACIG00000023411.1"/>
</dbReference>
<evidence type="ECO:0008006" key="4">
    <source>
        <dbReference type="Google" id="ProtNLM"/>
    </source>
</evidence>
<organism evidence="2 3">
    <name type="scientific">Amphilophus citrinellus</name>
    <name type="common">Midas cichlid</name>
    <name type="synonym">Cichlasoma citrinellum</name>
    <dbReference type="NCBI Taxonomy" id="61819"/>
    <lineage>
        <taxon>Eukaryota</taxon>
        <taxon>Metazoa</taxon>
        <taxon>Chordata</taxon>
        <taxon>Craniata</taxon>
        <taxon>Vertebrata</taxon>
        <taxon>Euteleostomi</taxon>
        <taxon>Actinopterygii</taxon>
        <taxon>Neopterygii</taxon>
        <taxon>Teleostei</taxon>
        <taxon>Neoteleostei</taxon>
        <taxon>Acanthomorphata</taxon>
        <taxon>Ovalentaria</taxon>
        <taxon>Cichlomorphae</taxon>
        <taxon>Cichliformes</taxon>
        <taxon>Cichlidae</taxon>
        <taxon>New World cichlids</taxon>
        <taxon>Cichlasomatinae</taxon>
        <taxon>Heroini</taxon>
        <taxon>Amphilophus</taxon>
    </lineage>
</organism>
<dbReference type="GeneTree" id="ENSGT01040000240549"/>
<proteinExistence type="predicted"/>
<dbReference type="InterPro" id="IPR042566">
    <property type="entry name" value="L1_C"/>
</dbReference>
<feature type="region of interest" description="Disordered" evidence="1">
    <location>
        <begin position="1"/>
        <end position="39"/>
    </location>
</feature>
<feature type="compositionally biased region" description="Basic residues" evidence="1">
    <location>
        <begin position="1"/>
        <end position="11"/>
    </location>
</feature>
<feature type="compositionally biased region" description="Acidic residues" evidence="1">
    <location>
        <begin position="17"/>
        <end position="31"/>
    </location>
</feature>
<evidence type="ECO:0000313" key="2">
    <source>
        <dbReference type="Ensembl" id="ENSACIP00000030248.1"/>
    </source>
</evidence>
<dbReference type="PANTHER" id="PTHR11505">
    <property type="entry name" value="L1 TRANSPOSABLE ELEMENT-RELATED"/>
    <property type="match status" value="1"/>
</dbReference>
<evidence type="ECO:0000256" key="1">
    <source>
        <dbReference type="SAM" id="MobiDB-lite"/>
    </source>
</evidence>
<dbReference type="Gene3D" id="3.30.250.20">
    <property type="entry name" value="L1 transposable element, C-terminal domain"/>
    <property type="match status" value="1"/>
</dbReference>
<sequence length="271" mass="30987">MPKEHKLRVKTTGKEGSEDDASNDVETEQMEEAIASPQTNEASVLEAIHEVITSNQEINDTIGVFLERLSSAETHIGNVEDKVTSLKSKETSLRKKVEEIALKVDDLENRSRRSNVRIIGLPEKTEHGEITAFLQTWLWEVLGRDAFPSPPIIERAHRLQGQSAPGNSPRVIIVKFLNYQDKVRVMTAARLKGKVMYNGSHVMFFPDLSTEVLKRRKQYNQVKQQLRDLNINFGLIFPAKMRIFHRGNRFLFHTPSEVEEFIRKTRQPADG</sequence>
<accession>A0A3Q0T2G0</accession>
<evidence type="ECO:0000313" key="3">
    <source>
        <dbReference type="Proteomes" id="UP000261340"/>
    </source>
</evidence>
<dbReference type="STRING" id="61819.ENSACIP00000030248"/>
<dbReference type="InterPro" id="IPR004244">
    <property type="entry name" value="Transposase_22"/>
</dbReference>
<dbReference type="AlphaFoldDB" id="A0A3Q0T2G0"/>